<dbReference type="Proteomes" id="UP000287651">
    <property type="component" value="Unassembled WGS sequence"/>
</dbReference>
<dbReference type="AlphaFoldDB" id="A0A427B139"/>
<protein>
    <submittedName>
        <fullName evidence="1">Uncharacterized protein</fullName>
    </submittedName>
</protein>
<organism evidence="1 2">
    <name type="scientific">Ensete ventricosum</name>
    <name type="common">Abyssinian banana</name>
    <name type="synonym">Musa ensete</name>
    <dbReference type="NCBI Taxonomy" id="4639"/>
    <lineage>
        <taxon>Eukaryota</taxon>
        <taxon>Viridiplantae</taxon>
        <taxon>Streptophyta</taxon>
        <taxon>Embryophyta</taxon>
        <taxon>Tracheophyta</taxon>
        <taxon>Spermatophyta</taxon>
        <taxon>Magnoliopsida</taxon>
        <taxon>Liliopsida</taxon>
        <taxon>Zingiberales</taxon>
        <taxon>Musaceae</taxon>
        <taxon>Ensete</taxon>
    </lineage>
</organism>
<reference evidence="1 2" key="1">
    <citation type="journal article" date="2014" name="Agronomy (Basel)">
        <title>A Draft Genome Sequence for Ensete ventricosum, the Drought-Tolerant Tree Against Hunger.</title>
        <authorList>
            <person name="Harrison J."/>
            <person name="Moore K.A."/>
            <person name="Paszkiewicz K."/>
            <person name="Jones T."/>
            <person name="Grant M."/>
            <person name="Ambacheew D."/>
            <person name="Muzemil S."/>
            <person name="Studholme D.J."/>
        </authorList>
    </citation>
    <scope>NUCLEOTIDE SEQUENCE [LARGE SCALE GENOMIC DNA]</scope>
</reference>
<dbReference type="EMBL" id="AMZH03000736">
    <property type="protein sequence ID" value="RRT82228.1"/>
    <property type="molecule type" value="Genomic_DNA"/>
</dbReference>
<accession>A0A427B139</accession>
<evidence type="ECO:0000313" key="2">
    <source>
        <dbReference type="Proteomes" id="UP000287651"/>
    </source>
</evidence>
<sequence>MRTGTVQTGIRGTRALSLSHSHRRRTLGPTVFAAVVGWWRLGWARESTLDFRWILIYYPIENGENAVGPASLGSPTATRVFAAVVGWWRLRWEESRRWTYMDLIHPLSRSSTVGTGDRNGVDAAPDMDLLDPRDLPDSEGMRVRWEPPLVTLPEQEKVVW</sequence>
<name>A0A427B139_ENSVE</name>
<comment type="caution">
    <text evidence="1">The sequence shown here is derived from an EMBL/GenBank/DDBJ whole genome shotgun (WGS) entry which is preliminary data.</text>
</comment>
<gene>
    <name evidence="1" type="ORF">B296_00008458</name>
</gene>
<evidence type="ECO:0000313" key="1">
    <source>
        <dbReference type="EMBL" id="RRT82228.1"/>
    </source>
</evidence>
<proteinExistence type="predicted"/>